<evidence type="ECO:0000256" key="4">
    <source>
        <dbReference type="ARBA" id="ARBA00022448"/>
    </source>
</evidence>
<gene>
    <name evidence="10" type="ORF">IAD20_07900</name>
</gene>
<evidence type="ECO:0000256" key="6">
    <source>
        <dbReference type="ARBA" id="ARBA00022927"/>
    </source>
</evidence>
<dbReference type="EMBL" id="DVNC01000053">
    <property type="protein sequence ID" value="HIU53984.1"/>
    <property type="molecule type" value="Genomic_DNA"/>
</dbReference>
<keyword evidence="4" id="KW-0813">Transport</keyword>
<evidence type="ECO:0000313" key="11">
    <source>
        <dbReference type="Proteomes" id="UP000824107"/>
    </source>
</evidence>
<dbReference type="PANTHER" id="PTHR34982:SF1">
    <property type="entry name" value="FLAGELLAR ASSEMBLY PROTEIN FLIH"/>
    <property type="match status" value="1"/>
</dbReference>
<keyword evidence="6" id="KW-0653">Protein transport</keyword>
<dbReference type="Pfam" id="PF02108">
    <property type="entry name" value="FliH"/>
    <property type="match status" value="1"/>
</dbReference>
<dbReference type="GO" id="GO:0015031">
    <property type="term" value="P:protein transport"/>
    <property type="evidence" value="ECO:0007669"/>
    <property type="project" value="UniProtKB-KW"/>
</dbReference>
<evidence type="ECO:0000256" key="8">
    <source>
        <dbReference type="SAM" id="MobiDB-lite"/>
    </source>
</evidence>
<feature type="domain" description="Flagellar assembly protein FliH/Type III secretion system HrpE" evidence="9">
    <location>
        <begin position="126"/>
        <end position="251"/>
    </location>
</feature>
<evidence type="ECO:0000259" key="9">
    <source>
        <dbReference type="Pfam" id="PF02108"/>
    </source>
</evidence>
<organism evidence="10 11">
    <name type="scientific">Candidatus Scatocola faecipullorum</name>
    <dbReference type="NCBI Taxonomy" id="2840917"/>
    <lineage>
        <taxon>Bacteria</taxon>
        <taxon>Pseudomonadati</taxon>
        <taxon>Pseudomonadota</taxon>
        <taxon>Alphaproteobacteria</taxon>
        <taxon>Rhodospirillales</taxon>
        <taxon>Rhodospirillaceae</taxon>
        <taxon>Rhodospirillaceae incertae sedis</taxon>
        <taxon>Candidatus Scatocola</taxon>
    </lineage>
</organism>
<accession>A0A9D1M5D8</accession>
<feature type="compositionally biased region" description="Acidic residues" evidence="8">
    <location>
        <begin position="21"/>
        <end position="32"/>
    </location>
</feature>
<proteinExistence type="inferred from homology"/>
<dbReference type="InterPro" id="IPR051472">
    <property type="entry name" value="T3SS_Stator/FliH"/>
</dbReference>
<reference evidence="10" key="2">
    <citation type="journal article" date="2021" name="PeerJ">
        <title>Extensive microbial diversity within the chicken gut microbiome revealed by metagenomics and culture.</title>
        <authorList>
            <person name="Gilroy R."/>
            <person name="Ravi A."/>
            <person name="Getino M."/>
            <person name="Pursley I."/>
            <person name="Horton D.L."/>
            <person name="Alikhan N.F."/>
            <person name="Baker D."/>
            <person name="Gharbi K."/>
            <person name="Hall N."/>
            <person name="Watson M."/>
            <person name="Adriaenssens E.M."/>
            <person name="Foster-Nyarko E."/>
            <person name="Jarju S."/>
            <person name="Secka A."/>
            <person name="Antonio M."/>
            <person name="Oren A."/>
            <person name="Chaudhuri R.R."/>
            <person name="La Ragione R."/>
            <person name="Hildebrand F."/>
            <person name="Pallen M.J."/>
        </authorList>
    </citation>
    <scope>NUCLEOTIDE SEQUENCE</scope>
    <source>
        <strain evidence="10">ChiW3-316</strain>
    </source>
</reference>
<evidence type="ECO:0000256" key="3">
    <source>
        <dbReference type="ARBA" id="ARBA00016507"/>
    </source>
</evidence>
<dbReference type="PANTHER" id="PTHR34982">
    <property type="entry name" value="YOP PROTEINS TRANSLOCATION PROTEIN L"/>
    <property type="match status" value="1"/>
</dbReference>
<comment type="caution">
    <text evidence="10">The sequence shown here is derived from an EMBL/GenBank/DDBJ whole genome shotgun (WGS) entry which is preliminary data.</text>
</comment>
<comment type="similarity">
    <text evidence="2">Belongs to the FliH family.</text>
</comment>
<keyword evidence="7" id="KW-1006">Bacterial flagellum protein export</keyword>
<dbReference type="GO" id="GO:0005829">
    <property type="term" value="C:cytosol"/>
    <property type="evidence" value="ECO:0007669"/>
    <property type="project" value="TreeGrafter"/>
</dbReference>
<feature type="region of interest" description="Disordered" evidence="8">
    <location>
        <begin position="1"/>
        <end position="90"/>
    </location>
</feature>
<evidence type="ECO:0000256" key="2">
    <source>
        <dbReference type="ARBA" id="ARBA00006602"/>
    </source>
</evidence>
<dbReference type="AlphaFoldDB" id="A0A9D1M5D8"/>
<dbReference type="InterPro" id="IPR018035">
    <property type="entry name" value="Flagellar_FliH/T3SS_HrpE"/>
</dbReference>
<reference evidence="10" key="1">
    <citation type="submission" date="2020-10" db="EMBL/GenBank/DDBJ databases">
        <authorList>
            <person name="Gilroy R."/>
        </authorList>
    </citation>
    <scope>NUCLEOTIDE SEQUENCE</scope>
    <source>
        <strain evidence="10">ChiW3-316</strain>
    </source>
</reference>
<feature type="compositionally biased region" description="Acidic residues" evidence="8">
    <location>
        <begin position="55"/>
        <end position="77"/>
    </location>
</feature>
<dbReference type="Proteomes" id="UP000824107">
    <property type="component" value="Unassembled WGS sequence"/>
</dbReference>
<evidence type="ECO:0000256" key="5">
    <source>
        <dbReference type="ARBA" id="ARBA00022795"/>
    </source>
</evidence>
<evidence type="ECO:0000256" key="1">
    <source>
        <dbReference type="ARBA" id="ARBA00003041"/>
    </source>
</evidence>
<name>A0A9D1M5D8_9PROT</name>
<sequence length="261" mass="28877">MAQLKKFMFDNFVIETRPEADEPEPPVDEEAAAEPVSPTEQEENVSAESPAETAAEPELEAEPEPEVEPEPEEEEFIPEPLPPAEKSYTQSEVDEMVNTARQEGYEQGFRSSQNGVDAEANTLLMDINQKLAALLSETADIRTEVENQALEMVKVAVLKLVPTLMADEAAELVSKFIADNFNNFKDEAKLSFYIHPDIISYAQQKIAALANSYDFEGKIALHKDASLAKSDCRIEWENGGVELKGADQLAKVADLLDAQKM</sequence>
<evidence type="ECO:0000256" key="7">
    <source>
        <dbReference type="ARBA" id="ARBA00023225"/>
    </source>
</evidence>
<protein>
    <recommendedName>
        <fullName evidence="3">Flagellar assembly protein FliH</fullName>
    </recommendedName>
</protein>
<comment type="function">
    <text evidence="1">Needed for flagellar regrowth and assembly.</text>
</comment>
<evidence type="ECO:0000313" key="10">
    <source>
        <dbReference type="EMBL" id="HIU53984.1"/>
    </source>
</evidence>
<keyword evidence="5" id="KW-1005">Bacterial flagellum biogenesis</keyword>